<feature type="transmembrane region" description="Helical" evidence="12">
    <location>
        <begin position="407"/>
        <end position="431"/>
    </location>
</feature>
<evidence type="ECO:0000256" key="8">
    <source>
        <dbReference type="ARBA" id="ARBA00023053"/>
    </source>
</evidence>
<feature type="transmembrane region" description="Helical" evidence="12">
    <location>
        <begin position="131"/>
        <end position="155"/>
    </location>
</feature>
<dbReference type="InterPro" id="IPR050277">
    <property type="entry name" value="Sodium:Solute_Symporter"/>
</dbReference>
<name>A0A521G0M0_9BACT</name>
<feature type="transmembrane region" description="Helical" evidence="12">
    <location>
        <begin position="443"/>
        <end position="461"/>
    </location>
</feature>
<evidence type="ECO:0000256" key="1">
    <source>
        <dbReference type="ARBA" id="ARBA00004651"/>
    </source>
</evidence>
<feature type="transmembrane region" description="Helical" evidence="12">
    <location>
        <begin position="280"/>
        <end position="305"/>
    </location>
</feature>
<dbReference type="PROSITE" id="PS50283">
    <property type="entry name" value="NA_SOLUT_SYMP_3"/>
    <property type="match status" value="1"/>
</dbReference>
<dbReference type="Pfam" id="PF00474">
    <property type="entry name" value="SSF"/>
    <property type="match status" value="1"/>
</dbReference>
<evidence type="ECO:0000256" key="7">
    <source>
        <dbReference type="ARBA" id="ARBA00022989"/>
    </source>
</evidence>
<dbReference type="GO" id="GO:0015293">
    <property type="term" value="F:symporter activity"/>
    <property type="evidence" value="ECO:0007669"/>
    <property type="project" value="UniProtKB-KW"/>
</dbReference>
<evidence type="ECO:0000256" key="10">
    <source>
        <dbReference type="ARBA" id="ARBA00023136"/>
    </source>
</evidence>
<evidence type="ECO:0000256" key="11">
    <source>
        <dbReference type="RuleBase" id="RU362091"/>
    </source>
</evidence>
<feature type="transmembrane region" description="Helical" evidence="12">
    <location>
        <begin position="16"/>
        <end position="36"/>
    </location>
</feature>
<feature type="transmembrane region" description="Helical" evidence="12">
    <location>
        <begin position="332"/>
        <end position="361"/>
    </location>
</feature>
<keyword evidence="3" id="KW-0813">Transport</keyword>
<dbReference type="CDD" id="cd11480">
    <property type="entry name" value="SLC5sbd_u4"/>
    <property type="match status" value="1"/>
</dbReference>
<evidence type="ECO:0000256" key="6">
    <source>
        <dbReference type="ARBA" id="ARBA00022847"/>
    </source>
</evidence>
<keyword evidence="9" id="KW-0406">Ion transport</keyword>
<dbReference type="Gene3D" id="1.20.1730.10">
    <property type="entry name" value="Sodium/glucose cotransporter"/>
    <property type="match status" value="1"/>
</dbReference>
<dbReference type="AlphaFoldDB" id="A0A521G0M0"/>
<evidence type="ECO:0000256" key="4">
    <source>
        <dbReference type="ARBA" id="ARBA00022475"/>
    </source>
</evidence>
<feature type="transmembrane region" description="Helical" evidence="12">
    <location>
        <begin position="529"/>
        <end position="546"/>
    </location>
</feature>
<dbReference type="InterPro" id="IPR018212">
    <property type="entry name" value="Na/solute_symporter_CS"/>
</dbReference>
<comment type="similarity">
    <text evidence="2 11">Belongs to the sodium:solute symporter (SSF) (TC 2.A.21) family.</text>
</comment>
<dbReference type="GO" id="GO:0006811">
    <property type="term" value="P:monoatomic ion transport"/>
    <property type="evidence" value="ECO:0007669"/>
    <property type="project" value="UniProtKB-KW"/>
</dbReference>
<comment type="subcellular location">
    <subcellularLocation>
        <location evidence="1">Cell membrane</location>
        <topology evidence="1">Multi-pass membrane protein</topology>
    </subcellularLocation>
</comment>
<dbReference type="GO" id="GO:0005886">
    <property type="term" value="C:plasma membrane"/>
    <property type="evidence" value="ECO:0007669"/>
    <property type="project" value="UniProtKB-SubCell"/>
</dbReference>
<dbReference type="InterPro" id="IPR001734">
    <property type="entry name" value="Na/solute_symporter"/>
</dbReference>
<dbReference type="EMBL" id="NQJD01000022">
    <property type="protein sequence ID" value="TAA74570.1"/>
    <property type="molecule type" value="Genomic_DNA"/>
</dbReference>
<keyword evidence="10 12" id="KW-0472">Membrane</keyword>
<feature type="transmembrane region" description="Helical" evidence="12">
    <location>
        <begin position="57"/>
        <end position="79"/>
    </location>
</feature>
<evidence type="ECO:0000256" key="3">
    <source>
        <dbReference type="ARBA" id="ARBA00022448"/>
    </source>
</evidence>
<keyword evidence="7 12" id="KW-1133">Transmembrane helix</keyword>
<keyword evidence="4" id="KW-1003">Cell membrane</keyword>
<dbReference type="PROSITE" id="PS00456">
    <property type="entry name" value="NA_SOLUT_SYMP_1"/>
    <property type="match status" value="1"/>
</dbReference>
<feature type="transmembrane region" description="Helical" evidence="12">
    <location>
        <begin position="246"/>
        <end position="268"/>
    </location>
</feature>
<comment type="caution">
    <text evidence="13">The sequence shown here is derived from an EMBL/GenBank/DDBJ whole genome shotgun (WGS) entry which is preliminary data.</text>
</comment>
<dbReference type="GO" id="GO:0006847">
    <property type="term" value="P:plasma membrane acetate transport"/>
    <property type="evidence" value="ECO:0007669"/>
    <property type="project" value="TreeGrafter"/>
</dbReference>
<dbReference type="Proteomes" id="UP000316238">
    <property type="component" value="Unassembled WGS sequence"/>
</dbReference>
<feature type="transmembrane region" description="Helical" evidence="12">
    <location>
        <begin position="382"/>
        <end position="401"/>
    </location>
</feature>
<sequence length="575" mass="60742">MPTQAPQTVIGTLNPIAILCFLLFVVATLGITYWAAKKTKTASQFYAAGGGITGFQNGLALAGDYMSAASFLGIAGLVSTKGYDGLIYSVGWLVGWPIVMFLISEPLRNLGKFTFSDVVAFRLKQKPIKTAAAIGSLVTVLFYLTAQMVGAGTLIKLMFGLPYESALFLVGGLMIAYVLFGGMLATTWVQIIKAVLLLGGATLLVILTLNHADIDWSYGKLFQMASDKYGSSFLEPGGLVSDPLDAFSLGLALMFGTAGLPHILMRFYTVPDAREARKSVFYATGFIGYFYILTVTIGFGAVVLVGKNVIMDIDKGGNMAAMVLAENLGGSLLLGFLAAVAFATILAVVAGLTLAGASALSHDLYVGVFRSGRANEKEEMKVAKAATIGLGITAVLLGLLFKGQNVAFMVGLAFAVAASANFPALLLSIVWKRFTTAGAVTSIFTGMIVAVTLIMLSPTVYEDVMQSAPKKELVAANEKVTGIEKALKAADITPELKASKEAELTIAKAEVVTKKAAVKPAPFKMKNPGVFSMGLAFLMGILVSLMKREKTAEDMFESEKVRTYIGIGAEGSSKH</sequence>
<keyword evidence="6" id="KW-0769">Symport</keyword>
<keyword evidence="5 12" id="KW-0812">Transmembrane</keyword>
<accession>A0A521G0M0</accession>
<evidence type="ECO:0000313" key="14">
    <source>
        <dbReference type="Proteomes" id="UP000316238"/>
    </source>
</evidence>
<dbReference type="PANTHER" id="PTHR48086:SF6">
    <property type="entry name" value="CATION_ACETATE SYMPORTER ACTP"/>
    <property type="match status" value="1"/>
</dbReference>
<gene>
    <name evidence="13" type="ORF">CDV28_1227</name>
</gene>
<evidence type="ECO:0000313" key="13">
    <source>
        <dbReference type="EMBL" id="TAA74570.1"/>
    </source>
</evidence>
<protein>
    <submittedName>
        <fullName evidence="13">Cation/acetate symporter</fullName>
    </submittedName>
</protein>
<proteinExistence type="inferred from homology"/>
<reference evidence="13" key="1">
    <citation type="submission" date="2017-07" db="EMBL/GenBank/DDBJ databases">
        <title>The cable genome - Insights into the physiology and evolution of filamentous bacteria capable of sulfide oxidation via long distance electron transfer.</title>
        <authorList>
            <person name="Thorup C."/>
            <person name="Bjerg J.T."/>
            <person name="Schreiber L."/>
            <person name="Nielsen L.P."/>
            <person name="Kjeldsen K.U."/>
            <person name="Boesen T."/>
            <person name="Boggild A."/>
            <person name="Meysman F."/>
            <person name="Geelhoed J."/>
            <person name="Schramm A."/>
        </authorList>
    </citation>
    <scope>NUCLEOTIDE SEQUENCE [LARGE SCALE GENOMIC DNA]</scope>
    <source>
        <strain evidence="13">GS</strain>
    </source>
</reference>
<dbReference type="PANTHER" id="PTHR48086">
    <property type="entry name" value="SODIUM/PROLINE SYMPORTER-RELATED"/>
    <property type="match status" value="1"/>
</dbReference>
<organism evidence="13 14">
    <name type="scientific">Candidatus Electronema aureum</name>
    <dbReference type="NCBI Taxonomy" id="2005002"/>
    <lineage>
        <taxon>Bacteria</taxon>
        <taxon>Pseudomonadati</taxon>
        <taxon>Thermodesulfobacteriota</taxon>
        <taxon>Desulfobulbia</taxon>
        <taxon>Desulfobulbales</taxon>
        <taxon>Desulfobulbaceae</taxon>
        <taxon>Candidatus Electronema</taxon>
    </lineage>
</organism>
<keyword evidence="8" id="KW-0915">Sodium</keyword>
<keyword evidence="14" id="KW-1185">Reference proteome</keyword>
<evidence type="ECO:0000256" key="9">
    <source>
        <dbReference type="ARBA" id="ARBA00023065"/>
    </source>
</evidence>
<feature type="transmembrane region" description="Helical" evidence="12">
    <location>
        <begin position="194"/>
        <end position="212"/>
    </location>
</feature>
<evidence type="ECO:0000256" key="5">
    <source>
        <dbReference type="ARBA" id="ARBA00022692"/>
    </source>
</evidence>
<feature type="transmembrane region" description="Helical" evidence="12">
    <location>
        <begin position="85"/>
        <end position="103"/>
    </location>
</feature>
<evidence type="ECO:0000256" key="12">
    <source>
        <dbReference type="SAM" id="Phobius"/>
    </source>
</evidence>
<feature type="transmembrane region" description="Helical" evidence="12">
    <location>
        <begin position="167"/>
        <end position="187"/>
    </location>
</feature>
<dbReference type="InterPro" id="IPR038377">
    <property type="entry name" value="Na/Glc_symporter_sf"/>
</dbReference>
<evidence type="ECO:0000256" key="2">
    <source>
        <dbReference type="ARBA" id="ARBA00006434"/>
    </source>
</evidence>
<dbReference type="NCBIfam" id="TIGR00813">
    <property type="entry name" value="sss"/>
    <property type="match status" value="1"/>
</dbReference>
<dbReference type="GO" id="GO:0015123">
    <property type="term" value="F:acetate transmembrane transporter activity"/>
    <property type="evidence" value="ECO:0007669"/>
    <property type="project" value="TreeGrafter"/>
</dbReference>